<gene>
    <name evidence="1" type="ORF">Vbra_9580</name>
</gene>
<evidence type="ECO:0000313" key="1">
    <source>
        <dbReference type="EMBL" id="CEM21260.1"/>
    </source>
</evidence>
<evidence type="ECO:0000313" key="2">
    <source>
        <dbReference type="Proteomes" id="UP000041254"/>
    </source>
</evidence>
<organism evidence="1 2">
    <name type="scientific">Vitrella brassicaformis (strain CCMP3155)</name>
    <dbReference type="NCBI Taxonomy" id="1169540"/>
    <lineage>
        <taxon>Eukaryota</taxon>
        <taxon>Sar</taxon>
        <taxon>Alveolata</taxon>
        <taxon>Colpodellida</taxon>
        <taxon>Vitrellaceae</taxon>
        <taxon>Vitrella</taxon>
    </lineage>
</organism>
<protein>
    <submittedName>
        <fullName evidence="1">Uncharacterized protein</fullName>
    </submittedName>
</protein>
<dbReference type="PhylomeDB" id="A0A0G4G085"/>
<name>A0A0G4G085_VITBC</name>
<dbReference type="AlphaFoldDB" id="A0A0G4G085"/>
<dbReference type="EMBL" id="CDMY01000539">
    <property type="protein sequence ID" value="CEM21260.1"/>
    <property type="molecule type" value="Genomic_DNA"/>
</dbReference>
<dbReference type="InParanoid" id="A0A0G4G085"/>
<dbReference type="Proteomes" id="UP000041254">
    <property type="component" value="Unassembled WGS sequence"/>
</dbReference>
<sequence>MSGTSAAGAAAAGGGGGTGVVGVNDINHSATQGDRLPLSSDVLAQLSKVKTQLAVLDSKFVKKMGISDTIDYLTAKGSVGERRLPMVEGAASEISGALVSLQKGLKRLNGAALLEGHSKNFAHVPRAAKKTTTETTDTLKKDIVADSTSGVPELSSVAVPPFLPGLSLPTDVLRDIFLPWLTPNDSTALCRTSDAVGSAVEAALVADIDSIIRRDGVTGVIGYSPLCQSTSVRRLVRRMRLIRLHYLMQLPIELTGDDLQHVGSKAVIDSRPPSMRQYALYSHRLGRYSMLLMRTADGTDTLGGSVLTVHSDAADPPCQYGFGEYGSFRGLTIMRLALLSSRLVSDRSYSPSSAGCDHICALMAQEPPLWDGCRTIDYHYNTIGPSYRLVILHGAEEGDDFAAYIRMAKWSDGSAHIDLWTSEAPQQGVSGPAAFPRAVAIAHEKISDTITVLPEVNETINTAGGVAST</sequence>
<proteinExistence type="predicted"/>
<keyword evidence="2" id="KW-1185">Reference proteome</keyword>
<accession>A0A0G4G085</accession>
<reference evidence="1 2" key="1">
    <citation type="submission" date="2014-11" db="EMBL/GenBank/DDBJ databases">
        <authorList>
            <person name="Zhu J."/>
            <person name="Qi W."/>
            <person name="Song R."/>
        </authorList>
    </citation>
    <scope>NUCLEOTIDE SEQUENCE [LARGE SCALE GENOMIC DNA]</scope>
</reference>
<dbReference type="VEuPathDB" id="CryptoDB:Vbra_9580"/>